<evidence type="ECO:0000256" key="1">
    <source>
        <dbReference type="SAM" id="Coils"/>
    </source>
</evidence>
<feature type="region of interest" description="Disordered" evidence="2">
    <location>
        <begin position="43"/>
        <end position="85"/>
    </location>
</feature>
<feature type="region of interest" description="Disordered" evidence="2">
    <location>
        <begin position="958"/>
        <end position="980"/>
    </location>
</feature>
<name>A0A078B7C0_STYLE</name>
<reference evidence="3 4" key="1">
    <citation type="submission" date="2014-06" db="EMBL/GenBank/DDBJ databases">
        <authorList>
            <person name="Swart Estienne"/>
        </authorList>
    </citation>
    <scope>NUCLEOTIDE SEQUENCE [LARGE SCALE GENOMIC DNA]</scope>
    <source>
        <strain evidence="3 4">130c</strain>
    </source>
</reference>
<dbReference type="InParanoid" id="A0A078B7C0"/>
<evidence type="ECO:0000313" key="4">
    <source>
        <dbReference type="Proteomes" id="UP000039865"/>
    </source>
</evidence>
<proteinExistence type="predicted"/>
<feature type="compositionally biased region" description="Polar residues" evidence="2">
    <location>
        <begin position="664"/>
        <end position="683"/>
    </location>
</feature>
<feature type="compositionally biased region" description="Polar residues" evidence="2">
    <location>
        <begin position="213"/>
        <end position="227"/>
    </location>
</feature>
<accession>A0A078B7C0</accession>
<feature type="region of interest" description="Disordered" evidence="2">
    <location>
        <begin position="544"/>
        <end position="573"/>
    </location>
</feature>
<evidence type="ECO:0000313" key="3">
    <source>
        <dbReference type="EMBL" id="CDW90309.1"/>
    </source>
</evidence>
<dbReference type="EMBL" id="CCKQ01018352">
    <property type="protein sequence ID" value="CDW90309.1"/>
    <property type="molecule type" value="Genomic_DNA"/>
</dbReference>
<feature type="region of interest" description="Disordered" evidence="2">
    <location>
        <begin position="201"/>
        <end position="227"/>
    </location>
</feature>
<feature type="region of interest" description="Disordered" evidence="2">
    <location>
        <begin position="663"/>
        <end position="683"/>
    </location>
</feature>
<organism evidence="3 4">
    <name type="scientific">Stylonychia lemnae</name>
    <name type="common">Ciliate</name>
    <dbReference type="NCBI Taxonomy" id="5949"/>
    <lineage>
        <taxon>Eukaryota</taxon>
        <taxon>Sar</taxon>
        <taxon>Alveolata</taxon>
        <taxon>Ciliophora</taxon>
        <taxon>Intramacronucleata</taxon>
        <taxon>Spirotrichea</taxon>
        <taxon>Stichotrichia</taxon>
        <taxon>Sporadotrichida</taxon>
        <taxon>Oxytrichidae</taxon>
        <taxon>Stylonychinae</taxon>
        <taxon>Stylonychia</taxon>
    </lineage>
</organism>
<feature type="compositionally biased region" description="Polar residues" evidence="2">
    <location>
        <begin position="545"/>
        <end position="566"/>
    </location>
</feature>
<feature type="coiled-coil region" evidence="1">
    <location>
        <begin position="737"/>
        <end position="788"/>
    </location>
</feature>
<gene>
    <name evidence="3" type="primary">Contig19720.g20913</name>
    <name evidence="3" type="ORF">STYLEM_19451</name>
</gene>
<keyword evidence="1" id="KW-0175">Coiled coil</keyword>
<protein>
    <submittedName>
        <fullName evidence="3">Uncharacterized protein</fullName>
    </submittedName>
</protein>
<keyword evidence="4" id="KW-1185">Reference proteome</keyword>
<sequence length="980" mass="113765">MDTNLLQINFRNQPISPQFALKRSLSKKNIEVSTGFQLKLKEISPRGNNGSLSRRGHNSPLLRQNSSHGLKLQRESSQSSQSKGNNKAFGQIFSYFIKRNEFKTNLFNINGFNDQSHIHVKDEIKERLQSVKNHGMMFDNMPSINYDEGENGWKSIYLGILSPYSNKFQRYVEEAIKKAKEEQSQGQQGAIEEKIRTFKRSITNNGGGGHINRGQNAPQQAKNNPIWQKNNRTQQTHLRTMEDKKSSLSLLKSNSLRSNVVEEKPKNTLEEIFKLSDFKKSKLVNELINGKLSRSSMEYKNLMMKVEENDYMKILFKKLLIKKALKNNFDAVIGVSNSKRELSKIKDQKDKLIFKSMTVEAIDKIQKKIQRAGLDPTNPHFQLDWEKFTYVDFENCISKQISDQINSNHNHQIKKQKLRNAKSMVDFRIQVEYDDKEEELDEFENKEKAEEKQNFIDAHYLNRRKSCQCTCCGGLDSEPIRKMDKTAMDQLKLGISHLLKQKLIDQKSNKFGLKRQRLGKLDDNDGVMGQKRFSLNFNGKRRQGINGQNIGMGRNSASNKRNSGSGLSHFPQGRNRIQSIPVRFEEPGAIITIDELNKFGGIPQAIDTKHDYRDIQVSNFFNRIKDIQKINDDDDESEIEISLISSLQTSYDSKEEEEIKASLKQKSQTKSQYPTSNKNQKHNNLNAFSSYFEKLDQKDKQIDNSARQRNKMRIFFNQKGSFKIQKFQQISKQSIPIQNFKDNAIKLNKDLNDVSKNQQQDLPAEYSKQEVQKLLEKFNKNIKKVEIQKEIDLTSRPNTKSMYLRSNSVKYIDSIRLRNPKQTYLNIQDENKVIENIKSKKSKSKSKSKKDYPILMHKFPGSTSNSSIQNNRLTTATTFSKPVSRNFQRGFEMPISSSNYTYELYNTADNDFFTKRQNLQSQNIKKRPLMMNQFSQQANKFKTIYSCWNDIQKKQFQDSSKNIHQVPDDQSKSQIQSQDK</sequence>
<evidence type="ECO:0000256" key="2">
    <source>
        <dbReference type="SAM" id="MobiDB-lite"/>
    </source>
</evidence>
<dbReference type="Proteomes" id="UP000039865">
    <property type="component" value="Unassembled WGS sequence"/>
</dbReference>
<dbReference type="AlphaFoldDB" id="A0A078B7C0"/>